<gene>
    <name evidence="4" type="ORF">ACFSUL_03405</name>
</gene>
<dbReference type="InterPro" id="IPR002177">
    <property type="entry name" value="DPS_DNA-bd"/>
</dbReference>
<dbReference type="PANTHER" id="PTHR42932:SF1">
    <property type="entry name" value="GENERAL STRESS PROTEIN 20U"/>
    <property type="match status" value="1"/>
</dbReference>
<dbReference type="CDD" id="cd01043">
    <property type="entry name" value="DPS"/>
    <property type="match status" value="1"/>
</dbReference>
<dbReference type="Gene3D" id="1.20.1260.10">
    <property type="match status" value="1"/>
</dbReference>
<dbReference type="EMBL" id="JBHUMF010000008">
    <property type="protein sequence ID" value="MFD2679794.1"/>
    <property type="molecule type" value="Genomic_DNA"/>
</dbReference>
<dbReference type="InterPro" id="IPR009078">
    <property type="entry name" value="Ferritin-like_SF"/>
</dbReference>
<proteinExistence type="inferred from homology"/>
<dbReference type="InterPro" id="IPR008331">
    <property type="entry name" value="Ferritin_DPS_dom"/>
</dbReference>
<dbReference type="PANTHER" id="PTHR42932">
    <property type="entry name" value="GENERAL STRESS PROTEIN 20U"/>
    <property type="match status" value="1"/>
</dbReference>
<dbReference type="InterPro" id="IPR012347">
    <property type="entry name" value="Ferritin-like"/>
</dbReference>
<evidence type="ECO:0000256" key="2">
    <source>
        <dbReference type="RuleBase" id="RU003875"/>
    </source>
</evidence>
<dbReference type="Pfam" id="PF00210">
    <property type="entry name" value="Ferritin"/>
    <property type="match status" value="1"/>
</dbReference>
<dbReference type="SUPFAM" id="SSF47240">
    <property type="entry name" value="Ferritin-like"/>
    <property type="match status" value="1"/>
</dbReference>
<dbReference type="PROSITE" id="PS00818">
    <property type="entry name" value="DPS_1"/>
    <property type="match status" value="1"/>
</dbReference>
<dbReference type="PRINTS" id="PR01346">
    <property type="entry name" value="HELNAPAPROT"/>
</dbReference>
<reference evidence="5" key="1">
    <citation type="journal article" date="2019" name="Int. J. Syst. Evol. Microbiol.">
        <title>The Global Catalogue of Microorganisms (GCM) 10K type strain sequencing project: providing services to taxonomists for standard genome sequencing and annotation.</title>
        <authorList>
            <consortium name="The Broad Institute Genomics Platform"/>
            <consortium name="The Broad Institute Genome Sequencing Center for Infectious Disease"/>
            <person name="Wu L."/>
            <person name="Ma J."/>
        </authorList>
    </citation>
    <scope>NUCLEOTIDE SEQUENCE [LARGE SCALE GENOMIC DNA]</scope>
    <source>
        <strain evidence="5">KCTC 3913</strain>
    </source>
</reference>
<dbReference type="Proteomes" id="UP001597506">
    <property type="component" value="Unassembled WGS sequence"/>
</dbReference>
<dbReference type="InterPro" id="IPR023188">
    <property type="entry name" value="DPS_DNA-bd_CS"/>
</dbReference>
<comment type="similarity">
    <text evidence="1 2">Belongs to the Dps family.</text>
</comment>
<evidence type="ECO:0000313" key="5">
    <source>
        <dbReference type="Proteomes" id="UP001597506"/>
    </source>
</evidence>
<protein>
    <submittedName>
        <fullName evidence="4">Dps family protein</fullName>
    </submittedName>
</protein>
<comment type="caution">
    <text evidence="4">The sequence shown here is derived from an EMBL/GenBank/DDBJ whole genome shotgun (WGS) entry which is preliminary data.</text>
</comment>
<sequence length="145" mass="16705">MAQQLNVKLNKQLANWNVLYTKLHNYHWYVKGNDFFVLHEKFEEYYGEAAGYIDEIAERLLSIGGQPIATMKEYLESASIEEANGVEQARNMVQNLTEDFKTVIKESKEVIELAEDDNDQPTADLFIGIRASLEKHVWMLSAYIA</sequence>
<name>A0ABW5RP78_9BACI</name>
<evidence type="ECO:0000256" key="1">
    <source>
        <dbReference type="ARBA" id="ARBA00009497"/>
    </source>
</evidence>
<accession>A0ABW5RP78</accession>
<organism evidence="4 5">
    <name type="scientific">Bacillus seohaeanensis</name>
    <dbReference type="NCBI Taxonomy" id="284580"/>
    <lineage>
        <taxon>Bacteria</taxon>
        <taxon>Bacillati</taxon>
        <taxon>Bacillota</taxon>
        <taxon>Bacilli</taxon>
        <taxon>Bacillales</taxon>
        <taxon>Bacillaceae</taxon>
        <taxon>Bacillus</taxon>
    </lineage>
</organism>
<feature type="domain" description="Ferritin/DPS" evidence="3">
    <location>
        <begin position="8"/>
        <end position="144"/>
    </location>
</feature>
<evidence type="ECO:0000259" key="3">
    <source>
        <dbReference type="Pfam" id="PF00210"/>
    </source>
</evidence>
<dbReference type="PROSITE" id="PS00819">
    <property type="entry name" value="DPS_2"/>
    <property type="match status" value="1"/>
</dbReference>
<dbReference type="PIRSF" id="PIRSF005900">
    <property type="entry name" value="Dps"/>
    <property type="match status" value="1"/>
</dbReference>
<evidence type="ECO:0000313" key="4">
    <source>
        <dbReference type="EMBL" id="MFD2679794.1"/>
    </source>
</evidence>
<keyword evidence="5" id="KW-1185">Reference proteome</keyword>
<dbReference type="RefSeq" id="WP_377932722.1">
    <property type="nucleotide sequence ID" value="NZ_JBHUMF010000008.1"/>
</dbReference>